<dbReference type="STRING" id="879243.Poras_1520"/>
<protein>
    <submittedName>
        <fullName evidence="3">GH3 auxin-responsive promoter</fullName>
    </submittedName>
</protein>
<dbReference type="RefSeq" id="WP_013760797.1">
    <property type="nucleotide sequence ID" value="NC_015501.1"/>
</dbReference>
<keyword evidence="4" id="KW-1185">Reference proteome</keyword>
<evidence type="ECO:0000259" key="1">
    <source>
        <dbReference type="Pfam" id="PF23571"/>
    </source>
</evidence>
<gene>
    <name evidence="3" type="ordered locus">Poras_1520</name>
</gene>
<accession>F4KNE2</accession>
<dbReference type="eggNOG" id="COG1541">
    <property type="taxonomic scope" value="Bacteria"/>
</dbReference>
<dbReference type="KEGG" id="pah:Poras_1520"/>
<feature type="domain" description="GH3 C-terminal" evidence="2">
    <location>
        <begin position="381"/>
        <end position="491"/>
    </location>
</feature>
<proteinExistence type="predicted"/>
<reference evidence="4" key="1">
    <citation type="submission" date="2011-04" db="EMBL/GenBank/DDBJ databases">
        <title>The complete genome of Porphyromonas asaccharolytica DSM 20707.</title>
        <authorList>
            <person name="Lucas S."/>
            <person name="Han J."/>
            <person name="Lapidus A."/>
            <person name="Bruce D."/>
            <person name="Goodwin L."/>
            <person name="Pitluck S."/>
            <person name="Peters L."/>
            <person name="Kyrpides N."/>
            <person name="Mavromatis K."/>
            <person name="Ivanova N."/>
            <person name="Ovchinnikova G."/>
            <person name="Pagani I."/>
            <person name="Lu M."/>
            <person name="Detter J.C."/>
            <person name="Tapia R."/>
            <person name="Han C."/>
            <person name="Land M."/>
            <person name="Hauser L."/>
            <person name="Markowitz V."/>
            <person name="Cheng J.-F."/>
            <person name="Hugenholtz P."/>
            <person name="Woyke T."/>
            <person name="Wu D."/>
            <person name="Gronow S."/>
            <person name="Wellnitz S."/>
            <person name="Brambilla E."/>
            <person name="Klenk H.-P."/>
            <person name="Eisen J.A."/>
        </authorList>
    </citation>
    <scope>NUCLEOTIDE SEQUENCE [LARGE SCALE GENOMIC DNA]</scope>
    <source>
        <strain evidence="4">ATCC 25260 / DSM 20707 / VPI 4198</strain>
    </source>
</reference>
<name>F4KNE2_PORAD</name>
<organism evidence="3 4">
    <name type="scientific">Porphyromonas asaccharolytica (strain ATCC 25260 / DSM 20707 / BCRC 10618 / CCUG 7834 / JCM 6326 / LMG 13178 / VPI 4198 / B440)</name>
    <name type="common">Bacteroides asaccharolyticus</name>
    <dbReference type="NCBI Taxonomy" id="879243"/>
    <lineage>
        <taxon>Bacteria</taxon>
        <taxon>Pseudomonadati</taxon>
        <taxon>Bacteroidota</taxon>
        <taxon>Bacteroidia</taxon>
        <taxon>Bacteroidales</taxon>
        <taxon>Porphyromonadaceae</taxon>
        <taxon>Porphyromonas</taxon>
    </lineage>
</organism>
<evidence type="ECO:0000259" key="2">
    <source>
        <dbReference type="Pfam" id="PF23572"/>
    </source>
</evidence>
<dbReference type="Pfam" id="PF23572">
    <property type="entry name" value="GH3_C"/>
    <property type="match status" value="1"/>
</dbReference>
<dbReference type="InterPro" id="IPR004993">
    <property type="entry name" value="GH3"/>
</dbReference>
<dbReference type="OrthoDB" id="5678283at2"/>
<evidence type="ECO:0000313" key="3">
    <source>
        <dbReference type="EMBL" id="AEE13453.1"/>
    </source>
</evidence>
<dbReference type="Pfam" id="PF03321">
    <property type="entry name" value="GH3"/>
    <property type="match status" value="1"/>
</dbReference>
<dbReference type="GO" id="GO:0005737">
    <property type="term" value="C:cytoplasm"/>
    <property type="evidence" value="ECO:0007669"/>
    <property type="project" value="TreeGrafter"/>
</dbReference>
<sequence>MDKKTATIYRLMYLRLKSIEQYAKQSEAIQMRQFKRIMRVLNGTAYEQSLTSEPIRTYSDYQRIIPIVEYEELRPWVERMLQGERNQLIKGSCRWFATSSGTSGGRSKYLPVPGLHLQSCHYQGAKDALWLYLDTRPDSEFFAHKSLVIGGSHKPTEFAAGTHTGDLSAILVENMPALGQMYRVPSKQTLLMSEWTAKMRQIVQEVATADVGSLSGVPSWMLETIMAILEYTGRDNLSEVWPHLEVFFHGGISFDPYRERYRQVVPSERMQYRETYNASEGFFGVQDDPTSSSMLLMQDYGIFYEFIPMSQFDVPDRQAIPLADVQKGVNYALVISTLGGLYRYIIGDTVMFTELHPYKFIITGRTQSFINAFGEELMVHNTTTAISRVAQEMGVTVRDYTVAPRFCLETANGYHEWIVEFDTPPADPDHFIERIDQELRTLNSDYEAKRYADMALLKPRLVVARRGLFNDWLEEQGKLGGQHKIPRLRSNADLNDRLIELNK</sequence>
<dbReference type="InterPro" id="IPR055378">
    <property type="entry name" value="GH3_C"/>
</dbReference>
<dbReference type="PANTHER" id="PTHR31901:SF9">
    <property type="entry name" value="GH3 DOMAIN-CONTAINING PROTEIN"/>
    <property type="match status" value="1"/>
</dbReference>
<dbReference type="EMBL" id="CP002689">
    <property type="protein sequence ID" value="AEE13453.1"/>
    <property type="molecule type" value="Genomic_DNA"/>
</dbReference>
<evidence type="ECO:0000313" key="4">
    <source>
        <dbReference type="Proteomes" id="UP000006545"/>
    </source>
</evidence>
<dbReference type="GO" id="GO:0016881">
    <property type="term" value="F:acid-amino acid ligase activity"/>
    <property type="evidence" value="ECO:0007669"/>
    <property type="project" value="TreeGrafter"/>
</dbReference>
<dbReference type="InterPro" id="IPR055377">
    <property type="entry name" value="GH3_M"/>
</dbReference>
<feature type="domain" description="GH3 middle" evidence="1">
    <location>
        <begin position="296"/>
        <end position="356"/>
    </location>
</feature>
<dbReference type="HOGENOM" id="CLU_016249_4_0_10"/>
<dbReference type="Proteomes" id="UP000006545">
    <property type="component" value="Chromosome"/>
</dbReference>
<dbReference type="AlphaFoldDB" id="F4KNE2"/>
<dbReference type="PANTHER" id="PTHR31901">
    <property type="entry name" value="GH3 DOMAIN-CONTAINING PROTEIN"/>
    <property type="match status" value="1"/>
</dbReference>
<dbReference type="Pfam" id="PF23571">
    <property type="entry name" value="GH3_M"/>
    <property type="match status" value="1"/>
</dbReference>